<evidence type="ECO:0000313" key="3">
    <source>
        <dbReference type="Proteomes" id="UP000830925"/>
    </source>
</evidence>
<evidence type="ECO:0000256" key="1">
    <source>
        <dbReference type="SAM" id="MobiDB-lite"/>
    </source>
</evidence>
<reference evidence="2" key="1">
    <citation type="submission" date="2022-04" db="EMBL/GenBank/DDBJ databases">
        <title>Genomic mining of Alcaligenes faecalis D334 producing ectoin and derivatives.</title>
        <authorList>
            <person name="Doan V.T."/>
            <person name="Quach N.T."/>
            <person name="Vu T.-H.-N."/>
            <person name="Phi Q.-T."/>
        </authorList>
    </citation>
    <scope>NUCLEOTIDE SEQUENCE</scope>
    <source>
        <strain evidence="2">D334</strain>
    </source>
</reference>
<organism evidence="2 3">
    <name type="scientific">Alcaligenes faecalis</name>
    <dbReference type="NCBI Taxonomy" id="511"/>
    <lineage>
        <taxon>Bacteria</taxon>
        <taxon>Pseudomonadati</taxon>
        <taxon>Pseudomonadota</taxon>
        <taxon>Betaproteobacteria</taxon>
        <taxon>Burkholderiales</taxon>
        <taxon>Alcaligenaceae</taxon>
        <taxon>Alcaligenes</taxon>
    </lineage>
</organism>
<dbReference type="Proteomes" id="UP000830925">
    <property type="component" value="Chromosome"/>
</dbReference>
<feature type="region of interest" description="Disordered" evidence="1">
    <location>
        <begin position="36"/>
        <end position="75"/>
    </location>
</feature>
<protein>
    <submittedName>
        <fullName evidence="2">Uncharacterized protein</fullName>
    </submittedName>
</protein>
<gene>
    <name evidence="2" type="ORF">MXF72_12270</name>
</gene>
<dbReference type="AlphaFoldDB" id="A0AAE9H514"/>
<dbReference type="RefSeq" id="WP_247965711.1">
    <property type="nucleotide sequence ID" value="NZ_CP095873.1"/>
</dbReference>
<evidence type="ECO:0000313" key="2">
    <source>
        <dbReference type="EMBL" id="UPL20200.1"/>
    </source>
</evidence>
<dbReference type="EMBL" id="CP095873">
    <property type="protein sequence ID" value="UPL20200.1"/>
    <property type="molecule type" value="Genomic_DNA"/>
</dbReference>
<sequence length="75" mass="8035">MKVRAFKPGFYGSDYKNIGDTFEVPDGTKAKWFAKANPDTAEPANEKDEVAQGNRRGGGSRQKTDTAEPAAASSP</sequence>
<name>A0AAE9H514_ALCFA</name>
<accession>A0AAE9H514</accession>
<proteinExistence type="predicted"/>